<reference evidence="2 3" key="1">
    <citation type="submission" date="2018-01" db="EMBL/GenBank/DDBJ databases">
        <authorList>
            <person name="Paulsen S."/>
            <person name="Gram L.K."/>
        </authorList>
    </citation>
    <scope>NUCLEOTIDE SEQUENCE [LARGE SCALE GENOMIC DNA]</scope>
    <source>
        <strain evidence="2 3">S2599</strain>
    </source>
</reference>
<dbReference type="AlphaFoldDB" id="A0A5S3X1U8"/>
<dbReference type="InterPro" id="IPR046525">
    <property type="entry name" value="DUF6702"/>
</dbReference>
<dbReference type="RefSeq" id="WP_138544228.1">
    <property type="nucleotide sequence ID" value="NZ_PNCJ01000010.1"/>
</dbReference>
<protein>
    <recommendedName>
        <fullName evidence="4">Orphan protein</fullName>
    </recommendedName>
</protein>
<dbReference type="Pfam" id="PF20420">
    <property type="entry name" value="DUF6702"/>
    <property type="match status" value="1"/>
</dbReference>
<dbReference type="OrthoDB" id="5741133at2"/>
<evidence type="ECO:0000313" key="2">
    <source>
        <dbReference type="EMBL" id="TMP38266.1"/>
    </source>
</evidence>
<sequence length="166" mass="18588">MIKRLLSTLGALLLISGPAHAHQLKAAQTTVLFNEQTRMLEIMHRFYLHDAEHAVEHLFGGGADILRSAQTQAQFSQYVAGQFAVSSLQDKALLLAEVGFEAEGKFFWVYQETAIPAQVKGLKLFNGALRELWPTQVNMVNVEGKGKVKTLYFADQADWLQVTFEH</sequence>
<gene>
    <name evidence="2" type="ORF">CWB98_07210</name>
</gene>
<dbReference type="Proteomes" id="UP000306719">
    <property type="component" value="Unassembled WGS sequence"/>
</dbReference>
<keyword evidence="1" id="KW-0732">Signal</keyword>
<evidence type="ECO:0000256" key="1">
    <source>
        <dbReference type="SAM" id="SignalP"/>
    </source>
</evidence>
<accession>A0A5S3X1U8</accession>
<proteinExistence type="predicted"/>
<reference evidence="3" key="2">
    <citation type="submission" date="2019-06" db="EMBL/GenBank/DDBJ databases">
        <title>Co-occurence of chitin degradation, pigmentation and bioactivity in marine Pseudoalteromonas.</title>
        <authorList>
            <person name="Sonnenschein E.C."/>
            <person name="Bech P.K."/>
        </authorList>
    </citation>
    <scope>NUCLEOTIDE SEQUENCE [LARGE SCALE GENOMIC DNA]</scope>
    <source>
        <strain evidence="3">S2599</strain>
    </source>
</reference>
<dbReference type="EMBL" id="PNCJ01000010">
    <property type="protein sequence ID" value="TMP38266.1"/>
    <property type="molecule type" value="Genomic_DNA"/>
</dbReference>
<comment type="caution">
    <text evidence="2">The sequence shown here is derived from an EMBL/GenBank/DDBJ whole genome shotgun (WGS) entry which is preliminary data.</text>
</comment>
<evidence type="ECO:0000313" key="3">
    <source>
        <dbReference type="Proteomes" id="UP000306719"/>
    </source>
</evidence>
<organism evidence="2 3">
    <name type="scientific">Pseudoalteromonas rubra</name>
    <dbReference type="NCBI Taxonomy" id="43658"/>
    <lineage>
        <taxon>Bacteria</taxon>
        <taxon>Pseudomonadati</taxon>
        <taxon>Pseudomonadota</taxon>
        <taxon>Gammaproteobacteria</taxon>
        <taxon>Alteromonadales</taxon>
        <taxon>Pseudoalteromonadaceae</taxon>
        <taxon>Pseudoalteromonas</taxon>
    </lineage>
</organism>
<name>A0A5S3X1U8_9GAMM</name>
<feature type="signal peptide" evidence="1">
    <location>
        <begin position="1"/>
        <end position="21"/>
    </location>
</feature>
<evidence type="ECO:0008006" key="4">
    <source>
        <dbReference type="Google" id="ProtNLM"/>
    </source>
</evidence>
<feature type="chain" id="PRO_5024270689" description="Orphan protein" evidence="1">
    <location>
        <begin position="22"/>
        <end position="166"/>
    </location>
</feature>